<evidence type="ECO:0000313" key="2">
    <source>
        <dbReference type="Proteomes" id="UP001202328"/>
    </source>
</evidence>
<name>A0AAD4S0H8_9MAGN</name>
<gene>
    <name evidence="1" type="ORF">MKW98_030793</name>
</gene>
<proteinExistence type="predicted"/>
<protein>
    <submittedName>
        <fullName evidence="1">Uncharacterized protein</fullName>
    </submittedName>
</protein>
<dbReference type="Gene3D" id="3.30.390.110">
    <property type="match status" value="1"/>
</dbReference>
<organism evidence="1 2">
    <name type="scientific">Papaver atlanticum</name>
    <dbReference type="NCBI Taxonomy" id="357466"/>
    <lineage>
        <taxon>Eukaryota</taxon>
        <taxon>Viridiplantae</taxon>
        <taxon>Streptophyta</taxon>
        <taxon>Embryophyta</taxon>
        <taxon>Tracheophyta</taxon>
        <taxon>Spermatophyta</taxon>
        <taxon>Magnoliopsida</taxon>
        <taxon>Ranunculales</taxon>
        <taxon>Papaveraceae</taxon>
        <taxon>Papaveroideae</taxon>
        <taxon>Papaver</taxon>
    </lineage>
</organism>
<dbReference type="AlphaFoldDB" id="A0AAD4S0H8"/>
<evidence type="ECO:0000313" key="1">
    <source>
        <dbReference type="EMBL" id="KAI3850733.1"/>
    </source>
</evidence>
<accession>A0AAD4S0H8</accession>
<sequence length="82" mass="9296">MHRHDSRPTCNNKTSRFRIRAKKKKSPKLLISFVSECKDSLVKEFGNGNQVVQFSKEPNNLYSFKHSGLANTKTVSVQAGKD</sequence>
<keyword evidence="2" id="KW-1185">Reference proteome</keyword>
<reference evidence="1" key="1">
    <citation type="submission" date="2022-04" db="EMBL/GenBank/DDBJ databases">
        <title>A functionally conserved STORR gene fusion in Papaver species that diverged 16.8 million years ago.</title>
        <authorList>
            <person name="Catania T."/>
        </authorList>
    </citation>
    <scope>NUCLEOTIDE SEQUENCE</scope>
    <source>
        <strain evidence="1">S-188037</strain>
    </source>
</reference>
<dbReference type="EMBL" id="JAJJMB010015994">
    <property type="protein sequence ID" value="KAI3850733.1"/>
    <property type="molecule type" value="Genomic_DNA"/>
</dbReference>
<dbReference type="Proteomes" id="UP001202328">
    <property type="component" value="Unassembled WGS sequence"/>
</dbReference>
<comment type="caution">
    <text evidence="1">The sequence shown here is derived from an EMBL/GenBank/DDBJ whole genome shotgun (WGS) entry which is preliminary data.</text>
</comment>